<dbReference type="Proteomes" id="UP000319908">
    <property type="component" value="Unassembled WGS sequence"/>
</dbReference>
<evidence type="ECO:0000313" key="4">
    <source>
        <dbReference type="Proteomes" id="UP000319908"/>
    </source>
</evidence>
<evidence type="ECO:0000313" key="3">
    <source>
        <dbReference type="EMBL" id="TWU19433.1"/>
    </source>
</evidence>
<name>A0A5C6C4F7_9BACT</name>
<organism evidence="3 4">
    <name type="scientific">Allorhodopirellula heiligendammensis</name>
    <dbReference type="NCBI Taxonomy" id="2714739"/>
    <lineage>
        <taxon>Bacteria</taxon>
        <taxon>Pseudomonadati</taxon>
        <taxon>Planctomycetota</taxon>
        <taxon>Planctomycetia</taxon>
        <taxon>Pirellulales</taxon>
        <taxon>Pirellulaceae</taxon>
        <taxon>Allorhodopirellula</taxon>
    </lineage>
</organism>
<proteinExistence type="predicted"/>
<evidence type="ECO:0000256" key="2">
    <source>
        <dbReference type="SAM" id="Phobius"/>
    </source>
</evidence>
<accession>A0A5C6C4F7</accession>
<keyword evidence="2" id="KW-0812">Transmembrane</keyword>
<dbReference type="EMBL" id="SJPU01000001">
    <property type="protein sequence ID" value="TWU19433.1"/>
    <property type="molecule type" value="Genomic_DNA"/>
</dbReference>
<keyword evidence="2" id="KW-0472">Membrane</keyword>
<keyword evidence="2" id="KW-1133">Transmembrane helix</keyword>
<feature type="transmembrane region" description="Helical" evidence="2">
    <location>
        <begin position="80"/>
        <end position="98"/>
    </location>
</feature>
<reference evidence="3 4" key="1">
    <citation type="journal article" date="2020" name="Antonie Van Leeuwenhoek">
        <title>Rhodopirellula heiligendammensis sp. nov., Rhodopirellula pilleata sp. nov., and Rhodopirellula solitaria sp. nov. isolated from natural or artificial marine surfaces in Northern Germany and California, USA, and emended description of the genus Rhodopirellula.</title>
        <authorList>
            <person name="Kallscheuer N."/>
            <person name="Wiegand S."/>
            <person name="Jogler M."/>
            <person name="Boedeker C."/>
            <person name="Peeters S.H."/>
            <person name="Rast P."/>
            <person name="Heuer A."/>
            <person name="Jetten M.S.M."/>
            <person name="Rohde M."/>
            <person name="Jogler C."/>
        </authorList>
    </citation>
    <scope>NUCLEOTIDE SEQUENCE [LARGE SCALE GENOMIC DNA]</scope>
    <source>
        <strain evidence="3 4">Poly21</strain>
    </source>
</reference>
<evidence type="ECO:0000256" key="1">
    <source>
        <dbReference type="SAM" id="MobiDB-lite"/>
    </source>
</evidence>
<dbReference type="AlphaFoldDB" id="A0A5C6C4F7"/>
<feature type="region of interest" description="Disordered" evidence="1">
    <location>
        <begin position="46"/>
        <end position="76"/>
    </location>
</feature>
<protein>
    <submittedName>
        <fullName evidence="3">Uncharacterized protein</fullName>
    </submittedName>
</protein>
<keyword evidence="4" id="KW-1185">Reference proteome</keyword>
<sequence length="124" mass="13782">MSHSPDHSPDRKRASVFAQRQPVRVCSLPEAAADVLTRLTKLRGRITSSGAARRHSEVRRTTGVATTPNSPMQGPAHPRIAFASAGAFTLLSLFGLMWRFRARRNILCIDRADRIQHRLLISSL</sequence>
<gene>
    <name evidence="3" type="ORF">Poly21_16060</name>
</gene>
<comment type="caution">
    <text evidence="3">The sequence shown here is derived from an EMBL/GenBank/DDBJ whole genome shotgun (WGS) entry which is preliminary data.</text>
</comment>
<feature type="compositionally biased region" description="Polar residues" evidence="1">
    <location>
        <begin position="63"/>
        <end position="72"/>
    </location>
</feature>